<reference evidence="1" key="1">
    <citation type="journal article" date="2020" name="Nature">
        <title>Giant virus diversity and host interactions through global metagenomics.</title>
        <authorList>
            <person name="Schulz F."/>
            <person name="Roux S."/>
            <person name="Paez-Espino D."/>
            <person name="Jungbluth S."/>
            <person name="Walsh D.A."/>
            <person name="Denef V.J."/>
            <person name="McMahon K.D."/>
            <person name="Konstantinidis K.T."/>
            <person name="Eloe-Fadrosh E.A."/>
            <person name="Kyrpides N.C."/>
            <person name="Woyke T."/>
        </authorList>
    </citation>
    <scope>NUCLEOTIDE SEQUENCE</scope>
    <source>
        <strain evidence="1">GVMAG-S-ERX555907-63</strain>
    </source>
</reference>
<dbReference type="EMBL" id="MN741017">
    <property type="protein sequence ID" value="QHU22719.1"/>
    <property type="molecule type" value="Genomic_DNA"/>
</dbReference>
<dbReference type="AlphaFoldDB" id="A0A6C0KYP2"/>
<name>A0A6C0KYP2_9ZZZZ</name>
<evidence type="ECO:0000313" key="1">
    <source>
        <dbReference type="EMBL" id="QHU22719.1"/>
    </source>
</evidence>
<accession>A0A6C0KYP2</accession>
<proteinExistence type="predicted"/>
<protein>
    <submittedName>
        <fullName evidence="1">Uncharacterized protein</fullName>
    </submittedName>
</protein>
<organism evidence="1">
    <name type="scientific">viral metagenome</name>
    <dbReference type="NCBI Taxonomy" id="1070528"/>
    <lineage>
        <taxon>unclassified sequences</taxon>
        <taxon>metagenomes</taxon>
        <taxon>organismal metagenomes</taxon>
    </lineage>
</organism>
<sequence length="156" mass="17364">MVHQFDNEAIKRHRDATQLALQTPVVNYRDGFGCIGPQGKHVDKDSFLKYNSLLTHHGSKTSLPHSGFLTVPYMGSGCRAVSKEPRLDFEYTYAPKSATPSGARNRFIPLVGCLANEIQNPEHIIPEDNHDAWPRGGFPSRGCKNLRGPFPKPLPQ</sequence>